<keyword evidence="2" id="KW-1185">Reference proteome</keyword>
<reference evidence="1 2" key="1">
    <citation type="submission" date="2018-07" db="EMBL/GenBank/DDBJ databases">
        <title>a novel species of Sphingomonas isolated from the rhizosphere soil of Araceae plant.</title>
        <authorList>
            <person name="Zhiyong W."/>
            <person name="Qinglan Z."/>
            <person name="Zhiwei F."/>
            <person name="Ding X."/>
            <person name="Gejiao W."/>
            <person name="Shixue Z."/>
        </authorList>
    </citation>
    <scope>NUCLEOTIDE SEQUENCE [LARGE SCALE GENOMIC DNA]</scope>
    <source>
        <strain evidence="1 2">WZY 27</strain>
    </source>
</reference>
<organism evidence="1 2">
    <name type="scientific">Sphingomonas aracearum</name>
    <dbReference type="NCBI Taxonomy" id="2283317"/>
    <lineage>
        <taxon>Bacteria</taxon>
        <taxon>Pseudomonadati</taxon>
        <taxon>Pseudomonadota</taxon>
        <taxon>Alphaproteobacteria</taxon>
        <taxon>Sphingomonadales</taxon>
        <taxon>Sphingomonadaceae</taxon>
        <taxon>Sphingomonas</taxon>
    </lineage>
</organism>
<dbReference type="EMBL" id="QQNB01000002">
    <property type="protein sequence ID" value="RDE05341.1"/>
    <property type="molecule type" value="Genomic_DNA"/>
</dbReference>
<sequence length="196" mass="20431">MRVIVGIGAACLASAGGAQTLVSKQAQLSQLGTCLVSQAPALSNKLLRAPFGAPGERDAATTLVRGHRHCIRGYSVSGHTGEIRGAVAEAMFLRQPGLLDTLATRASVPAVRPAEKAGRAFLVGYAKCLVAARPKETVAFLRSPVQTVGEKQAFLGFGDGLKTCMPEGAEYKVDITDLRNHIAAVAYMAVALSDAK</sequence>
<evidence type="ECO:0000313" key="2">
    <source>
        <dbReference type="Proteomes" id="UP000253918"/>
    </source>
</evidence>
<dbReference type="Proteomes" id="UP000253918">
    <property type="component" value="Unassembled WGS sequence"/>
</dbReference>
<gene>
    <name evidence="1" type="ORF">DVW87_08730</name>
</gene>
<proteinExistence type="predicted"/>
<comment type="caution">
    <text evidence="1">The sequence shown here is derived from an EMBL/GenBank/DDBJ whole genome shotgun (WGS) entry which is preliminary data.</text>
</comment>
<evidence type="ECO:0000313" key="1">
    <source>
        <dbReference type="EMBL" id="RDE05341.1"/>
    </source>
</evidence>
<name>A0A369VZT8_9SPHN</name>
<dbReference type="AlphaFoldDB" id="A0A369VZT8"/>
<accession>A0A369VZT8</accession>
<protein>
    <submittedName>
        <fullName evidence="1">Uncharacterized protein</fullName>
    </submittedName>
</protein>